<reference evidence="8" key="2">
    <citation type="submission" date="2015-01" db="EMBL/GenBank/DDBJ databases">
        <title>Evolutionary Origins and Diversification of the Mycorrhizal Mutualists.</title>
        <authorList>
            <consortium name="DOE Joint Genome Institute"/>
            <consortium name="Mycorrhizal Genomics Consortium"/>
            <person name="Kohler A."/>
            <person name="Kuo A."/>
            <person name="Nagy L.G."/>
            <person name="Floudas D."/>
            <person name="Copeland A."/>
            <person name="Barry K.W."/>
            <person name="Cichocki N."/>
            <person name="Veneault-Fourrey C."/>
            <person name="LaButti K."/>
            <person name="Lindquist E.A."/>
            <person name="Lipzen A."/>
            <person name="Lundell T."/>
            <person name="Morin E."/>
            <person name="Murat C."/>
            <person name="Riley R."/>
            <person name="Ohm R."/>
            <person name="Sun H."/>
            <person name="Tunlid A."/>
            <person name="Henrissat B."/>
            <person name="Grigoriev I.V."/>
            <person name="Hibbett D.S."/>
            <person name="Martin F."/>
        </authorList>
    </citation>
    <scope>NUCLEOTIDE SEQUENCE [LARGE SCALE GENOMIC DNA]</scope>
    <source>
        <strain evidence="8">MAFF 305830</strain>
    </source>
</reference>
<feature type="domain" description="Helicase C-terminal" evidence="6">
    <location>
        <begin position="1154"/>
        <end position="1298"/>
    </location>
</feature>
<gene>
    <name evidence="7" type="ORF">M408DRAFT_331903</name>
</gene>
<evidence type="ECO:0000256" key="2">
    <source>
        <dbReference type="ARBA" id="ARBA00022801"/>
    </source>
</evidence>
<dbReference type="Pfam" id="PF00271">
    <property type="entry name" value="Helicase_C"/>
    <property type="match status" value="1"/>
</dbReference>
<proteinExistence type="predicted"/>
<dbReference type="CDD" id="cd18008">
    <property type="entry name" value="DEXDc_SHPRH-like"/>
    <property type="match status" value="1"/>
</dbReference>
<dbReference type="InterPro" id="IPR001650">
    <property type="entry name" value="Helicase_C-like"/>
</dbReference>
<dbReference type="GO" id="GO:0008094">
    <property type="term" value="F:ATP-dependent activity, acting on DNA"/>
    <property type="evidence" value="ECO:0007669"/>
    <property type="project" value="TreeGrafter"/>
</dbReference>
<dbReference type="SUPFAM" id="SSF52540">
    <property type="entry name" value="P-loop containing nucleoside triphosphate hydrolases"/>
    <property type="match status" value="2"/>
</dbReference>
<dbReference type="HOGENOM" id="CLU_000315_2_7_1"/>
<dbReference type="STRING" id="933852.A0A0C3AY51"/>
<dbReference type="GO" id="GO:0016787">
    <property type="term" value="F:hydrolase activity"/>
    <property type="evidence" value="ECO:0007669"/>
    <property type="project" value="UniProtKB-KW"/>
</dbReference>
<evidence type="ECO:0000256" key="4">
    <source>
        <dbReference type="SAM" id="MobiDB-lite"/>
    </source>
</evidence>
<dbReference type="InterPro" id="IPR049730">
    <property type="entry name" value="SNF2/RAD54-like_C"/>
</dbReference>
<dbReference type="PANTHER" id="PTHR45626">
    <property type="entry name" value="TRANSCRIPTION TERMINATION FACTOR 2-RELATED"/>
    <property type="match status" value="1"/>
</dbReference>
<dbReference type="Pfam" id="PF00176">
    <property type="entry name" value="SNF2-rel_dom"/>
    <property type="match status" value="2"/>
</dbReference>
<dbReference type="PANTHER" id="PTHR45626:SF52">
    <property type="entry name" value="SINGLE-STRANDED DNA-DEPENDENT ATPASE (EUROFUNG)"/>
    <property type="match status" value="1"/>
</dbReference>
<protein>
    <submittedName>
        <fullName evidence="7">Uncharacterized protein</fullName>
    </submittedName>
</protein>
<dbReference type="CDD" id="cd18793">
    <property type="entry name" value="SF2_C_SNF"/>
    <property type="match status" value="1"/>
</dbReference>
<organism evidence="7 8">
    <name type="scientific">Serendipita vermifera MAFF 305830</name>
    <dbReference type="NCBI Taxonomy" id="933852"/>
    <lineage>
        <taxon>Eukaryota</taxon>
        <taxon>Fungi</taxon>
        <taxon>Dikarya</taxon>
        <taxon>Basidiomycota</taxon>
        <taxon>Agaricomycotina</taxon>
        <taxon>Agaricomycetes</taxon>
        <taxon>Sebacinales</taxon>
        <taxon>Serendipitaceae</taxon>
        <taxon>Serendipita</taxon>
    </lineage>
</organism>
<dbReference type="PROSITE" id="PS51194">
    <property type="entry name" value="HELICASE_CTER"/>
    <property type="match status" value="1"/>
</dbReference>
<reference evidence="7 8" key="1">
    <citation type="submission" date="2014-04" db="EMBL/GenBank/DDBJ databases">
        <authorList>
            <consortium name="DOE Joint Genome Institute"/>
            <person name="Kuo A."/>
            <person name="Zuccaro A."/>
            <person name="Kohler A."/>
            <person name="Nagy L.G."/>
            <person name="Floudas D."/>
            <person name="Copeland A."/>
            <person name="Barry K.W."/>
            <person name="Cichocki N."/>
            <person name="Veneault-Fourrey C."/>
            <person name="LaButti K."/>
            <person name="Lindquist E.A."/>
            <person name="Lipzen A."/>
            <person name="Lundell T."/>
            <person name="Morin E."/>
            <person name="Murat C."/>
            <person name="Sun H."/>
            <person name="Tunlid A."/>
            <person name="Henrissat B."/>
            <person name="Grigoriev I.V."/>
            <person name="Hibbett D.S."/>
            <person name="Martin F."/>
            <person name="Nordberg H.P."/>
            <person name="Cantor M.N."/>
            <person name="Hua S.X."/>
        </authorList>
    </citation>
    <scope>NUCLEOTIDE SEQUENCE [LARGE SCALE GENOMIC DNA]</scope>
    <source>
        <strain evidence="7 8">MAFF 305830</strain>
    </source>
</reference>
<sequence>MAFTTIANGAGLMPPHLGNSGADPIDLTETDNEDELPTPEAKRARANNADINATFIPHHHAKSDHLLAQSHHMFARNSPFPSLSQPLAPNGLWSSTQAIPQPYHARTWGSQPTAGQLQHQLAAISRLHPSSYASGNGQHSATVPSLPHVRNTVTNNNYIDLTKDSSYPLSSLISLNSFPKQTLVLDESLPQTTTILIGQINVSALILSPIPYITQQPMHTVLPNGQVLSASGADYLPVKLRAGTDDPDARDIAIYAPTQTRNGNVVAPDNFAVLETKVAARLHGLLVRRAIKLEGMIRTVQNGSNTLVVPLAVLVLTAKGNVSQIADALLKQGLQLERPGPMWSPYFRNNDTLIYHNPHEGAVDSSTLAGPSRWVQPPMATKNVEIQRSAADAVFENLRGEEDLPETSPGTNISTSLYPHQRKALSFLLEREQELVISATGKATSLWQCNGSGWKNVVTQEVVYTKPSECKGALLADDMGLGKTLETLCLLASTLDKAHEFAAEPLEVPVPPEPLTNEASMEQFVNAVWDMPNLKKLSISKEKKKAAHEKAQAKYSRLSKIKQKTRATLIVCPLSTIVSWEDQIKDHWGGEVTVVGGVGSAPAPTPATSTPLADFVMDSFLLPDSKGADGQQSAQPSRQPSPMPLLTPTPTPAPAPAPAPSNKRGRPIRVYVYHGACRRMDSQFISQFDIVITTYSTLSSEYSKQTRAVTDLDDDEGVSSDSGIVEVDEAGNPVAKKKGKAKRKKPFVSGDSCSPLQAIHWFRVVLDEAHFIKEPTTVASRACCDLIADRRLCLTGTPLQNKVDDVFALIKFIRLNPFDDKATWTQLIGTPIKYNQPIGFTRLQTVMRLLALRRTKETKGSDGKPILSLPSRTDRMVLLKLQEEERTVYDSFFGESQAEFMNMAKADVMKNYVNILQKILRLRQICDDVQLIKASKDGARYDCAAQYEEALSAIEKDGINLERATAIFALLRETLTAQCAECGMELASLPTDGGPDAPVEGDDAAAANIKRGRKMKTSVAATRTSSPCPTLHPIITRCTHLFCLHCFRAKVSADWPRTTPEVRAQCPVCQLEISPTIDAVEVRSDGSDMKKKEGTNVLNGRKIKRVRGAPIENYKPSTKVIALLQELMPFSKKNPYSANYDLMEAEEIQELDEEGKQVQVNVVKSVVFSQWTTMLDKIEDALEMAGIHYERLDGTMKREERNRALDALKNDPKCEVLLVSLKAGGVGLTLTAARRVYLMDPYWNPAVENQAVDRIHRLGQVNQVVATKFIIEDSIEQRLLEVQQKKADLAKMTLGKPLSKQELQQRRMEELQNLLGAGETSGESVD</sequence>
<feature type="compositionally biased region" description="Pro residues" evidence="4">
    <location>
        <begin position="639"/>
        <end position="659"/>
    </location>
</feature>
<evidence type="ECO:0000256" key="1">
    <source>
        <dbReference type="ARBA" id="ARBA00022741"/>
    </source>
</evidence>
<dbReference type="SMART" id="SM00490">
    <property type="entry name" value="HELICc"/>
    <property type="match status" value="1"/>
</dbReference>
<dbReference type="PROSITE" id="PS51192">
    <property type="entry name" value="HELICASE_ATP_BIND_1"/>
    <property type="match status" value="1"/>
</dbReference>
<dbReference type="Gene3D" id="3.40.50.10810">
    <property type="entry name" value="Tandem AAA-ATPase domain"/>
    <property type="match status" value="2"/>
</dbReference>
<feature type="region of interest" description="Disordered" evidence="4">
    <location>
        <begin position="11"/>
        <end position="44"/>
    </location>
</feature>
<dbReference type="EMBL" id="KN824327">
    <property type="protein sequence ID" value="KIM24131.1"/>
    <property type="molecule type" value="Genomic_DNA"/>
</dbReference>
<evidence type="ECO:0000313" key="8">
    <source>
        <dbReference type="Proteomes" id="UP000054097"/>
    </source>
</evidence>
<keyword evidence="2" id="KW-0378">Hydrolase</keyword>
<evidence type="ECO:0000259" key="6">
    <source>
        <dbReference type="PROSITE" id="PS51194"/>
    </source>
</evidence>
<dbReference type="SUPFAM" id="SSF57850">
    <property type="entry name" value="RING/U-box"/>
    <property type="match status" value="1"/>
</dbReference>
<dbReference type="GO" id="GO:0005634">
    <property type="term" value="C:nucleus"/>
    <property type="evidence" value="ECO:0007669"/>
    <property type="project" value="TreeGrafter"/>
</dbReference>
<keyword evidence="8" id="KW-1185">Reference proteome</keyword>
<accession>A0A0C3AY51</accession>
<evidence type="ECO:0000259" key="5">
    <source>
        <dbReference type="PROSITE" id="PS51192"/>
    </source>
</evidence>
<dbReference type="Gene3D" id="3.40.50.300">
    <property type="entry name" value="P-loop containing nucleotide triphosphate hydrolases"/>
    <property type="match status" value="1"/>
</dbReference>
<dbReference type="GO" id="GO:0005524">
    <property type="term" value="F:ATP binding"/>
    <property type="evidence" value="ECO:0007669"/>
    <property type="project" value="UniProtKB-KW"/>
</dbReference>
<dbReference type="OrthoDB" id="448448at2759"/>
<dbReference type="SMART" id="SM00487">
    <property type="entry name" value="DEXDc"/>
    <property type="match status" value="1"/>
</dbReference>
<name>A0A0C3AY51_SERVB</name>
<feature type="domain" description="Helicase ATP-binding" evidence="5">
    <location>
        <begin position="464"/>
        <end position="816"/>
    </location>
</feature>
<dbReference type="InterPro" id="IPR027417">
    <property type="entry name" value="P-loop_NTPase"/>
</dbReference>
<evidence type="ECO:0000256" key="3">
    <source>
        <dbReference type="ARBA" id="ARBA00022840"/>
    </source>
</evidence>
<feature type="compositionally biased region" description="Acidic residues" evidence="4">
    <location>
        <begin position="26"/>
        <end position="37"/>
    </location>
</feature>
<keyword evidence="3" id="KW-0067">ATP-binding</keyword>
<evidence type="ECO:0000313" key="7">
    <source>
        <dbReference type="EMBL" id="KIM24131.1"/>
    </source>
</evidence>
<dbReference type="InterPro" id="IPR014001">
    <property type="entry name" value="Helicase_ATP-bd"/>
</dbReference>
<dbReference type="InterPro" id="IPR038718">
    <property type="entry name" value="SNF2-like_sf"/>
</dbReference>
<dbReference type="Proteomes" id="UP000054097">
    <property type="component" value="Unassembled WGS sequence"/>
</dbReference>
<dbReference type="InterPro" id="IPR000330">
    <property type="entry name" value="SNF2_N"/>
</dbReference>
<keyword evidence="1" id="KW-0547">Nucleotide-binding</keyword>
<feature type="region of interest" description="Disordered" evidence="4">
    <location>
        <begin position="625"/>
        <end position="665"/>
    </location>
</feature>
<dbReference type="InterPro" id="IPR050628">
    <property type="entry name" value="SNF2_RAD54_helicase_TF"/>
</dbReference>
<dbReference type="GO" id="GO:0006281">
    <property type="term" value="P:DNA repair"/>
    <property type="evidence" value="ECO:0007669"/>
    <property type="project" value="TreeGrafter"/>
</dbReference>